<dbReference type="RefSeq" id="WP_052433833.1">
    <property type="nucleotide sequence ID" value="NZ_CP007026.1"/>
</dbReference>
<dbReference type="SUPFAM" id="SSF52161">
    <property type="entry name" value="Ribosomal protein L13"/>
    <property type="match status" value="1"/>
</dbReference>
<evidence type="ECO:0000256" key="4">
    <source>
        <dbReference type="HAMAP-Rule" id="MF_01366"/>
    </source>
</evidence>
<proteinExistence type="inferred from homology"/>
<organism evidence="5 6">
    <name type="scientific">Candidatus Nitrosopelagicus brevis</name>
    <dbReference type="NCBI Taxonomy" id="1410606"/>
    <lineage>
        <taxon>Archaea</taxon>
        <taxon>Nitrososphaerota</taxon>
    </lineage>
</organism>
<dbReference type="InterPro" id="IPR036899">
    <property type="entry name" value="Ribosomal_uL13_sf"/>
</dbReference>
<dbReference type="EMBL" id="CP007026">
    <property type="protein sequence ID" value="AJA91872.1"/>
    <property type="molecule type" value="Genomic_DNA"/>
</dbReference>
<dbReference type="GO" id="GO:0017148">
    <property type="term" value="P:negative regulation of translation"/>
    <property type="evidence" value="ECO:0007669"/>
    <property type="project" value="TreeGrafter"/>
</dbReference>
<dbReference type="HOGENOM" id="CLU_076922_1_0_2"/>
<dbReference type="PANTHER" id="PTHR11545">
    <property type="entry name" value="RIBOSOMAL PROTEIN L13"/>
    <property type="match status" value="1"/>
</dbReference>
<dbReference type="KEGG" id="nbv:T478_0400"/>
<comment type="similarity">
    <text evidence="1 4">Belongs to the universal ribosomal protein uL13 family.</text>
</comment>
<dbReference type="STRING" id="1410606.T478_0400"/>
<evidence type="ECO:0000313" key="6">
    <source>
        <dbReference type="Proteomes" id="UP000030944"/>
    </source>
</evidence>
<dbReference type="GeneID" id="24816297"/>
<dbReference type="AlphaFoldDB" id="A0A0A7UYK9"/>
<dbReference type="CDD" id="cd00392">
    <property type="entry name" value="Ribosomal_L13"/>
    <property type="match status" value="1"/>
</dbReference>
<dbReference type="OrthoDB" id="7668at2157"/>
<comment type="subunit">
    <text evidence="4">Part of the 50S ribosomal subunit.</text>
</comment>
<dbReference type="InterPro" id="IPR005823">
    <property type="entry name" value="Ribosomal_uL13_bac-type"/>
</dbReference>
<keyword evidence="3 4" id="KW-0687">Ribonucleoprotein</keyword>
<reference evidence="5 6" key="1">
    <citation type="journal article" date="2015" name="Proc. Natl. Acad. Sci. U.S.A.">
        <title>Genomic and proteomic characterization of "Candidatus Nitrosopelagicus brevis": An ammonia-oxidizing archaeon from the open ocean.</title>
        <authorList>
            <person name="Santoro A.E."/>
            <person name="Dupont C.L."/>
            <person name="Richter R.A."/>
            <person name="Craig M.T."/>
            <person name="Carini P."/>
            <person name="McIlvin M.R."/>
            <person name="Yang Y."/>
            <person name="Orsi W.D."/>
            <person name="Moran D.M."/>
            <person name="Saito M.A."/>
        </authorList>
    </citation>
    <scope>NUCLEOTIDE SEQUENCE [LARGE SCALE GENOMIC DNA]</scope>
    <source>
        <strain evidence="6">V2</strain>
    </source>
</reference>
<dbReference type="InterPro" id="IPR005755">
    <property type="entry name" value="Ribosomal_uL13_euk/arc"/>
</dbReference>
<dbReference type="GO" id="GO:0003729">
    <property type="term" value="F:mRNA binding"/>
    <property type="evidence" value="ECO:0007669"/>
    <property type="project" value="TreeGrafter"/>
</dbReference>
<sequence length="164" mass="18697">MAKWNNRKSQPEQQQVVDLSKPIVVDGTHLIAGRLASNVAKLLRKGNRVTIVNCDKIMMSGKKFSIIGEYEEFLKINSIINYKHGPKHPRRPDTIISRMIRGMLPFEDKPSGKTDFARLRTYIGVPKEVKGLEKIQFEKAKITKDSSRYTTMAEISRYIGGTNF</sequence>
<dbReference type="NCBIfam" id="TIGR01077">
    <property type="entry name" value="L13_A_E"/>
    <property type="match status" value="1"/>
</dbReference>
<comment type="function">
    <text evidence="4">This protein is one of the early assembly proteins of the 50S ribosomal subunit, although it is not seen to bind rRNA by itself. It is important during the early stages of 50S assembly.</text>
</comment>
<dbReference type="GO" id="GO:0006412">
    <property type="term" value="P:translation"/>
    <property type="evidence" value="ECO:0007669"/>
    <property type="project" value="UniProtKB-UniRule"/>
</dbReference>
<evidence type="ECO:0000256" key="1">
    <source>
        <dbReference type="ARBA" id="ARBA00006227"/>
    </source>
</evidence>
<evidence type="ECO:0000256" key="2">
    <source>
        <dbReference type="ARBA" id="ARBA00022980"/>
    </source>
</evidence>
<name>A0A0A7UYK9_9ARCH</name>
<dbReference type="Proteomes" id="UP000030944">
    <property type="component" value="Chromosome"/>
</dbReference>
<evidence type="ECO:0000256" key="3">
    <source>
        <dbReference type="ARBA" id="ARBA00023274"/>
    </source>
</evidence>
<dbReference type="Pfam" id="PF00572">
    <property type="entry name" value="Ribosomal_L13"/>
    <property type="match status" value="1"/>
</dbReference>
<dbReference type="InterPro" id="IPR005822">
    <property type="entry name" value="Ribosomal_uL13"/>
</dbReference>
<gene>
    <name evidence="5" type="primary">rplM</name>
    <name evidence="4" type="synonym">rpl13</name>
    <name evidence="5" type="ORF">T478_0400</name>
</gene>
<dbReference type="HAMAP" id="MF_01366">
    <property type="entry name" value="Ribosomal_uL13"/>
    <property type="match status" value="1"/>
</dbReference>
<dbReference type="GO" id="GO:0022625">
    <property type="term" value="C:cytosolic large ribosomal subunit"/>
    <property type="evidence" value="ECO:0007669"/>
    <property type="project" value="UniProtKB-UniRule"/>
</dbReference>
<protein>
    <recommendedName>
        <fullName evidence="4">Large ribosomal subunit protein uL13</fullName>
    </recommendedName>
</protein>
<evidence type="ECO:0000313" key="5">
    <source>
        <dbReference type="EMBL" id="AJA91872.1"/>
    </source>
</evidence>
<dbReference type="PIRSF" id="PIRSF002181">
    <property type="entry name" value="Ribosomal_L13"/>
    <property type="match status" value="1"/>
</dbReference>
<dbReference type="GO" id="GO:0003735">
    <property type="term" value="F:structural constituent of ribosome"/>
    <property type="evidence" value="ECO:0007669"/>
    <property type="project" value="UniProtKB-UniRule"/>
</dbReference>
<dbReference type="PANTHER" id="PTHR11545:SF3">
    <property type="entry name" value="LARGE RIBOSOMAL SUBUNIT PROTEIN UL13"/>
    <property type="match status" value="1"/>
</dbReference>
<keyword evidence="2 4" id="KW-0689">Ribosomal protein</keyword>
<accession>A0A0A7UYK9</accession>
<dbReference type="Gene3D" id="3.90.1180.10">
    <property type="entry name" value="Ribosomal protein L13"/>
    <property type="match status" value="1"/>
</dbReference>